<dbReference type="SUPFAM" id="SSF103473">
    <property type="entry name" value="MFS general substrate transporter"/>
    <property type="match status" value="1"/>
</dbReference>
<dbReference type="GO" id="GO:0005886">
    <property type="term" value="C:plasma membrane"/>
    <property type="evidence" value="ECO:0007669"/>
    <property type="project" value="TreeGrafter"/>
</dbReference>
<dbReference type="PANTHER" id="PTHR23508:SF10">
    <property type="entry name" value="CARBOXYLIC ACID TRANSPORTER PROTEIN HOMOLOG"/>
    <property type="match status" value="1"/>
</dbReference>
<name>A0A9N8D9Q1_9STRA</name>
<organism evidence="7 8">
    <name type="scientific">Seminavis robusta</name>
    <dbReference type="NCBI Taxonomy" id="568900"/>
    <lineage>
        <taxon>Eukaryota</taxon>
        <taxon>Sar</taxon>
        <taxon>Stramenopiles</taxon>
        <taxon>Ochrophyta</taxon>
        <taxon>Bacillariophyta</taxon>
        <taxon>Bacillariophyceae</taxon>
        <taxon>Bacillariophycidae</taxon>
        <taxon>Naviculales</taxon>
        <taxon>Naviculaceae</taxon>
        <taxon>Seminavis</taxon>
    </lineage>
</organism>
<keyword evidence="2 5" id="KW-0812">Transmembrane</keyword>
<feature type="transmembrane region" description="Helical" evidence="5">
    <location>
        <begin position="558"/>
        <end position="577"/>
    </location>
</feature>
<accession>A0A9N8D9Q1</accession>
<evidence type="ECO:0000259" key="6">
    <source>
        <dbReference type="PROSITE" id="PS50850"/>
    </source>
</evidence>
<evidence type="ECO:0000313" key="8">
    <source>
        <dbReference type="Proteomes" id="UP001153069"/>
    </source>
</evidence>
<keyword evidence="3 5" id="KW-1133">Transmembrane helix</keyword>
<feature type="transmembrane region" description="Helical" evidence="5">
    <location>
        <begin position="340"/>
        <end position="359"/>
    </location>
</feature>
<gene>
    <name evidence="7" type="ORF">SEMRO_55_G032160.1</name>
</gene>
<protein>
    <submittedName>
        <fullName evidence="7">Probable inorganic phosphate transporter 1</fullName>
    </submittedName>
</protein>
<dbReference type="InterPro" id="IPR020846">
    <property type="entry name" value="MFS_dom"/>
</dbReference>
<dbReference type="InterPro" id="IPR011701">
    <property type="entry name" value="MFS"/>
</dbReference>
<dbReference type="GO" id="GO:0046943">
    <property type="term" value="F:carboxylic acid transmembrane transporter activity"/>
    <property type="evidence" value="ECO:0007669"/>
    <property type="project" value="TreeGrafter"/>
</dbReference>
<dbReference type="Pfam" id="PF07690">
    <property type="entry name" value="MFS_1"/>
    <property type="match status" value="1"/>
</dbReference>
<dbReference type="AlphaFoldDB" id="A0A9N8D9Q1"/>
<dbReference type="Gene3D" id="1.20.1250.20">
    <property type="entry name" value="MFS general substrate transporter like domains"/>
    <property type="match status" value="1"/>
</dbReference>
<evidence type="ECO:0000256" key="2">
    <source>
        <dbReference type="ARBA" id="ARBA00022692"/>
    </source>
</evidence>
<dbReference type="PANTHER" id="PTHR23508">
    <property type="entry name" value="CARBOXYLIC ACID TRANSPORTER PROTEIN HOMOLOG"/>
    <property type="match status" value="1"/>
</dbReference>
<evidence type="ECO:0000313" key="7">
    <source>
        <dbReference type="EMBL" id="CAB9499157.1"/>
    </source>
</evidence>
<feature type="transmembrane region" description="Helical" evidence="5">
    <location>
        <begin position="393"/>
        <end position="417"/>
    </location>
</feature>
<keyword evidence="8" id="KW-1185">Reference proteome</keyword>
<dbReference type="OrthoDB" id="433512at2759"/>
<feature type="transmembrane region" description="Helical" evidence="5">
    <location>
        <begin position="170"/>
        <end position="189"/>
    </location>
</feature>
<sequence length="649" mass="72306">MEPCPTTLETLTDVERHATTVPQEAKEVYETTSRSNNSLVKSVLLAEGIHHDIANHDLKELPDRFDRSSYKATVTWFGTLLLAGIGMFVEAYIIITTGQIKTIWRDQYPECWMADKAQHCPELIECCGLFKDNPLDVNGTCSIDKVNIDYCTAEGQFQHEVQCNESVLGAISYAEFAGIMLGMLTFAFVADIIGRAKAGVVVSYVMCIGLTMMTFYDDTNHIQIFLLWAMFFGLFGLGVGGEYPLAASNAASEHSEELEDALLDDEDRHHRRVLHDHARTARRGETISIVFSMQGIGAVAGSVFLIILLYFADQTYIDCFQPGVNSMGTDPRALNAVWRSFYFIGGIFVVMVLLYRTLVLEEGVGHERMQSRKQRRLDEMQDKRQKVGTLKILWFYAPRLLGTGGAWIVYDVAFYGLKLFSGPIFDQISPNGDLIVVNGWLLVNNLVALVGYYAAAAVIDIPWIGRKRLQMFSFTLCAILFGITAHLFESASGETLLALFIMSSFFGQFGGNAIHIMAAETFPTELRGTCHGLSAFMGKCGALAGTLAFSHVPTVQIFWIYSTVSIAGIFFTLLFCVDLTHISLAEHDAQLELFLEGRLGAYRGKLNDEKHLSLFERWLGLHGTYEPGWAKELVDDEMLRRQESAIATA</sequence>
<dbReference type="InterPro" id="IPR036259">
    <property type="entry name" value="MFS_trans_sf"/>
</dbReference>
<feature type="transmembrane region" description="Helical" evidence="5">
    <location>
        <begin position="74"/>
        <end position="95"/>
    </location>
</feature>
<evidence type="ECO:0000256" key="4">
    <source>
        <dbReference type="ARBA" id="ARBA00023136"/>
    </source>
</evidence>
<feature type="transmembrane region" description="Helical" evidence="5">
    <location>
        <begin position="471"/>
        <end position="489"/>
    </location>
</feature>
<evidence type="ECO:0000256" key="5">
    <source>
        <dbReference type="SAM" id="Phobius"/>
    </source>
</evidence>
<feature type="transmembrane region" description="Helical" evidence="5">
    <location>
        <begin position="222"/>
        <end position="240"/>
    </location>
</feature>
<feature type="transmembrane region" description="Helical" evidence="5">
    <location>
        <begin position="196"/>
        <end position="216"/>
    </location>
</feature>
<comment type="subcellular location">
    <subcellularLocation>
        <location evidence="1">Membrane</location>
        <topology evidence="1">Multi-pass membrane protein</topology>
    </subcellularLocation>
</comment>
<feature type="domain" description="Major facilitator superfamily (MFS) profile" evidence="6">
    <location>
        <begin position="79"/>
        <end position="580"/>
    </location>
</feature>
<dbReference type="PROSITE" id="PS50850">
    <property type="entry name" value="MFS"/>
    <property type="match status" value="1"/>
</dbReference>
<dbReference type="Proteomes" id="UP001153069">
    <property type="component" value="Unassembled WGS sequence"/>
</dbReference>
<feature type="transmembrane region" description="Helical" evidence="5">
    <location>
        <begin position="289"/>
        <end position="312"/>
    </location>
</feature>
<proteinExistence type="predicted"/>
<evidence type="ECO:0000256" key="1">
    <source>
        <dbReference type="ARBA" id="ARBA00004141"/>
    </source>
</evidence>
<reference evidence="7" key="1">
    <citation type="submission" date="2020-06" db="EMBL/GenBank/DDBJ databases">
        <authorList>
            <consortium name="Plant Systems Biology data submission"/>
        </authorList>
    </citation>
    <scope>NUCLEOTIDE SEQUENCE</scope>
    <source>
        <strain evidence="7">D6</strain>
    </source>
</reference>
<comment type="caution">
    <text evidence="7">The sequence shown here is derived from an EMBL/GenBank/DDBJ whole genome shotgun (WGS) entry which is preliminary data.</text>
</comment>
<dbReference type="EMBL" id="CAICTM010000054">
    <property type="protein sequence ID" value="CAB9499157.1"/>
    <property type="molecule type" value="Genomic_DNA"/>
</dbReference>
<feature type="transmembrane region" description="Helical" evidence="5">
    <location>
        <begin position="437"/>
        <end position="459"/>
    </location>
</feature>
<keyword evidence="4 5" id="KW-0472">Membrane</keyword>
<evidence type="ECO:0000256" key="3">
    <source>
        <dbReference type="ARBA" id="ARBA00022989"/>
    </source>
</evidence>